<accession>A0A382MUP6</accession>
<evidence type="ECO:0000313" key="1">
    <source>
        <dbReference type="EMBL" id="SVC52108.1"/>
    </source>
</evidence>
<proteinExistence type="predicted"/>
<feature type="non-terminal residue" evidence="1">
    <location>
        <position position="217"/>
    </location>
</feature>
<sequence length="217" mass="25269">LFVTYISITPAQSDFSDVMINYRDEIHRLRNYVIAPFYEEGNFRGLKTRLIEELNDNKYTGNEIYLTLYQAKTEYCLGNFQKAKEYEEKINSELTDNYSKHLYHFPSSYNISTCQDSLCFCSTADLKSERDNLDLLMDEELSKNFSSIYLFFQKRQLPIGSAESWDKSGVPFSSNFYPINHKSSIVRSNGEPVYAQLFIQTAIGDIKRLSEVEDSDY</sequence>
<dbReference type="EMBL" id="UINC01095764">
    <property type="protein sequence ID" value="SVC52108.1"/>
    <property type="molecule type" value="Genomic_DNA"/>
</dbReference>
<gene>
    <name evidence="1" type="ORF">METZ01_LOCUS304962</name>
</gene>
<protein>
    <submittedName>
        <fullName evidence="1">Uncharacterized protein</fullName>
    </submittedName>
</protein>
<name>A0A382MUP6_9ZZZZ</name>
<organism evidence="1">
    <name type="scientific">marine metagenome</name>
    <dbReference type="NCBI Taxonomy" id="408172"/>
    <lineage>
        <taxon>unclassified sequences</taxon>
        <taxon>metagenomes</taxon>
        <taxon>ecological metagenomes</taxon>
    </lineage>
</organism>
<feature type="non-terminal residue" evidence="1">
    <location>
        <position position="1"/>
    </location>
</feature>
<reference evidence="1" key="1">
    <citation type="submission" date="2018-05" db="EMBL/GenBank/DDBJ databases">
        <authorList>
            <person name="Lanie J.A."/>
            <person name="Ng W.-L."/>
            <person name="Kazmierczak K.M."/>
            <person name="Andrzejewski T.M."/>
            <person name="Davidsen T.M."/>
            <person name="Wayne K.J."/>
            <person name="Tettelin H."/>
            <person name="Glass J.I."/>
            <person name="Rusch D."/>
            <person name="Podicherti R."/>
            <person name="Tsui H.-C.T."/>
            <person name="Winkler M.E."/>
        </authorList>
    </citation>
    <scope>NUCLEOTIDE SEQUENCE</scope>
</reference>
<dbReference type="AlphaFoldDB" id="A0A382MUP6"/>